<dbReference type="PATRIC" id="fig|1330330.3.peg.90"/>
<dbReference type="RefSeq" id="WP_047753682.1">
    <property type="nucleotide sequence ID" value="NZ_CAJUHA010000002.1"/>
</dbReference>
<accession>A0A0G2Z4R8</accession>
<dbReference type="EMBL" id="CP011232">
    <property type="protein sequence ID" value="AKI96547.1"/>
    <property type="molecule type" value="Genomic_DNA"/>
</dbReference>
<dbReference type="AlphaFoldDB" id="A0A0G2Z4R8"/>
<dbReference type="Proteomes" id="UP000035159">
    <property type="component" value="Chromosome"/>
</dbReference>
<proteinExistence type="predicted"/>
<protein>
    <recommendedName>
        <fullName evidence="3">Lipoprotein</fullName>
    </recommendedName>
</protein>
<evidence type="ECO:0000313" key="2">
    <source>
        <dbReference type="Proteomes" id="UP000035159"/>
    </source>
</evidence>
<organism evidence="1 2">
    <name type="scientific">Kosmotoga pacifica</name>
    <dbReference type="NCBI Taxonomy" id="1330330"/>
    <lineage>
        <taxon>Bacteria</taxon>
        <taxon>Thermotogati</taxon>
        <taxon>Thermotogota</taxon>
        <taxon>Thermotogae</taxon>
        <taxon>Kosmotogales</taxon>
        <taxon>Kosmotogaceae</taxon>
        <taxon>Kosmotoga</taxon>
    </lineage>
</organism>
<gene>
    <name evidence="1" type="ORF">IX53_00465</name>
</gene>
<sequence length="317" mass="33861">MKKLLIPLVFLVLLLVACGPTEWDLNKEGLKDPTQANVSLVAQLPGESDFGSLILPGENGGEGSGTYAAYFIITQEGETTPLKTVGPISYTAGSGADISLATNISLVRGFKYDFYSIFYNANGIPEFLGYETGHTVPDTGTDVATITLAITDFASPTLSVTAVASSDFYQNNIADPFSGANTNWGLFNVAVSIDSTGTIDLSKFLNSANITVYQNIDSWVASYEDEPYRGALLTSGTLSFVDKDTNYITPSYQTSGSIMNASGYIAVPLNADLAPESHNYTFYYAVSGDLFPLSFYKSMDVTSNIQNAFATFNGGAE</sequence>
<dbReference type="KEGG" id="kpf:IX53_00465"/>
<name>A0A0G2Z4R8_9BACT</name>
<dbReference type="PROSITE" id="PS51257">
    <property type="entry name" value="PROKAR_LIPOPROTEIN"/>
    <property type="match status" value="1"/>
</dbReference>
<reference evidence="1 2" key="1">
    <citation type="submission" date="2015-04" db="EMBL/GenBank/DDBJ databases">
        <title>Complete Genome Sequence of Kosmotoga pacifica SLHLJ1.</title>
        <authorList>
            <person name="Jiang L.J."/>
            <person name="Shao Z.Z."/>
            <person name="Jebbar M."/>
        </authorList>
    </citation>
    <scope>NUCLEOTIDE SEQUENCE [LARGE SCALE GENOMIC DNA]</scope>
    <source>
        <strain evidence="1 2">SLHLJ1</strain>
    </source>
</reference>
<keyword evidence="2" id="KW-1185">Reference proteome</keyword>
<evidence type="ECO:0000313" key="1">
    <source>
        <dbReference type="EMBL" id="AKI96547.1"/>
    </source>
</evidence>
<evidence type="ECO:0008006" key="3">
    <source>
        <dbReference type="Google" id="ProtNLM"/>
    </source>
</evidence>
<dbReference type="OrthoDB" id="10015572at2"/>
<dbReference type="STRING" id="1330330.IX53_00465"/>